<feature type="non-terminal residue" evidence="1">
    <location>
        <position position="58"/>
    </location>
</feature>
<feature type="non-terminal residue" evidence="1">
    <location>
        <position position="1"/>
    </location>
</feature>
<comment type="caution">
    <text evidence="1">The sequence shown here is derived from an EMBL/GenBank/DDBJ whole genome shotgun (WGS) entry which is preliminary data.</text>
</comment>
<evidence type="ECO:0000313" key="1">
    <source>
        <dbReference type="EMBL" id="MBA0873002.1"/>
    </source>
</evidence>
<accession>A0A7J9MPL1</accession>
<dbReference type="EMBL" id="JABFAF010000012">
    <property type="protein sequence ID" value="MBA0873002.1"/>
    <property type="molecule type" value="Genomic_DNA"/>
</dbReference>
<dbReference type="AlphaFoldDB" id="A0A7J9MPL1"/>
<evidence type="ECO:0000313" key="2">
    <source>
        <dbReference type="Proteomes" id="UP000593576"/>
    </source>
</evidence>
<name>A0A7J9MPL1_GOSSC</name>
<keyword evidence="2" id="KW-1185">Reference proteome</keyword>
<proteinExistence type="predicted"/>
<gene>
    <name evidence="1" type="ORF">Goshw_025103</name>
</gene>
<organism evidence="1 2">
    <name type="scientific">Gossypium schwendimanii</name>
    <name type="common">Cotton</name>
    <dbReference type="NCBI Taxonomy" id="34291"/>
    <lineage>
        <taxon>Eukaryota</taxon>
        <taxon>Viridiplantae</taxon>
        <taxon>Streptophyta</taxon>
        <taxon>Embryophyta</taxon>
        <taxon>Tracheophyta</taxon>
        <taxon>Spermatophyta</taxon>
        <taxon>Magnoliopsida</taxon>
        <taxon>eudicotyledons</taxon>
        <taxon>Gunneridae</taxon>
        <taxon>Pentapetalae</taxon>
        <taxon>rosids</taxon>
        <taxon>malvids</taxon>
        <taxon>Malvales</taxon>
        <taxon>Malvaceae</taxon>
        <taxon>Malvoideae</taxon>
        <taxon>Gossypium</taxon>
    </lineage>
</organism>
<dbReference type="Proteomes" id="UP000593576">
    <property type="component" value="Unassembled WGS sequence"/>
</dbReference>
<protein>
    <submittedName>
        <fullName evidence="1">Uncharacterized protein</fullName>
    </submittedName>
</protein>
<reference evidence="1 2" key="1">
    <citation type="journal article" date="2019" name="Genome Biol. Evol.">
        <title>Insights into the evolution of the New World diploid cottons (Gossypium, subgenus Houzingenia) based on genome sequencing.</title>
        <authorList>
            <person name="Grover C.E."/>
            <person name="Arick M.A. 2nd"/>
            <person name="Thrash A."/>
            <person name="Conover J.L."/>
            <person name="Sanders W.S."/>
            <person name="Peterson D.G."/>
            <person name="Frelichowski J.E."/>
            <person name="Scheffler J.A."/>
            <person name="Scheffler B.E."/>
            <person name="Wendel J.F."/>
        </authorList>
    </citation>
    <scope>NUCLEOTIDE SEQUENCE [LARGE SCALE GENOMIC DNA]</scope>
    <source>
        <strain evidence="1">1</strain>
        <tissue evidence="1">Leaf</tissue>
    </source>
</reference>
<sequence length="58" mass="6897">EGEIDFQRYFHCSLKIDFPFLITGSSSSHSSPICWLQVSFPEYQNFYFCCVLFFLELE</sequence>